<dbReference type="Proteomes" id="UP000034680">
    <property type="component" value="Unassembled WGS sequence"/>
</dbReference>
<dbReference type="OrthoDB" id="5220347at2759"/>
<evidence type="ECO:0008006" key="4">
    <source>
        <dbReference type="Google" id="ProtNLM"/>
    </source>
</evidence>
<evidence type="ECO:0000313" key="3">
    <source>
        <dbReference type="Proteomes" id="UP000034680"/>
    </source>
</evidence>
<dbReference type="EMBL" id="LCUC01000431">
    <property type="protein sequence ID" value="KKY30954.1"/>
    <property type="molecule type" value="Genomic_DNA"/>
</dbReference>
<evidence type="ECO:0000313" key="2">
    <source>
        <dbReference type="EMBL" id="KKY30954.1"/>
    </source>
</evidence>
<comment type="caution">
    <text evidence="2">The sequence shown here is derived from an EMBL/GenBank/DDBJ whole genome shotgun (WGS) entry which is preliminary data.</text>
</comment>
<proteinExistence type="predicted"/>
<reference evidence="2 3" key="1">
    <citation type="submission" date="2015-05" db="EMBL/GenBank/DDBJ databases">
        <title>Distinctive expansion of gene families associated with plant cell wall degradation and secondary metabolism in the genomes of grapevine trunk pathogens.</title>
        <authorList>
            <person name="Lawrence D.P."/>
            <person name="Travadon R."/>
            <person name="Rolshausen P.E."/>
            <person name="Baumgartner K."/>
        </authorList>
    </citation>
    <scope>NUCLEOTIDE SEQUENCE [LARGE SCALE GENOMIC DNA]</scope>
    <source>
        <strain evidence="2">DA912</strain>
    </source>
</reference>
<keyword evidence="3" id="KW-1185">Reference proteome</keyword>
<organism evidence="2 3">
    <name type="scientific">Diaporthe ampelina</name>
    <dbReference type="NCBI Taxonomy" id="1214573"/>
    <lineage>
        <taxon>Eukaryota</taxon>
        <taxon>Fungi</taxon>
        <taxon>Dikarya</taxon>
        <taxon>Ascomycota</taxon>
        <taxon>Pezizomycotina</taxon>
        <taxon>Sordariomycetes</taxon>
        <taxon>Sordariomycetidae</taxon>
        <taxon>Diaporthales</taxon>
        <taxon>Diaporthaceae</taxon>
        <taxon>Diaporthe</taxon>
    </lineage>
</organism>
<evidence type="ECO:0000256" key="1">
    <source>
        <dbReference type="SAM" id="MobiDB-lite"/>
    </source>
</evidence>
<name>A0A0G2F9V1_9PEZI</name>
<reference evidence="2 3" key="2">
    <citation type="submission" date="2015-05" db="EMBL/GenBank/DDBJ databases">
        <authorList>
            <person name="Morales-Cruz A."/>
            <person name="Amrine K.C."/>
            <person name="Cantu D."/>
        </authorList>
    </citation>
    <scope>NUCLEOTIDE SEQUENCE [LARGE SCALE GENOMIC DNA]</scope>
    <source>
        <strain evidence="2">DA912</strain>
    </source>
</reference>
<feature type="region of interest" description="Disordered" evidence="1">
    <location>
        <begin position="180"/>
        <end position="223"/>
    </location>
</feature>
<dbReference type="STRING" id="1214573.A0A0G2F9V1"/>
<gene>
    <name evidence="2" type="ORF">UCDDA912_g09132</name>
</gene>
<dbReference type="AlphaFoldDB" id="A0A0G2F9V1"/>
<feature type="region of interest" description="Disordered" evidence="1">
    <location>
        <begin position="25"/>
        <end position="65"/>
    </location>
</feature>
<feature type="region of interest" description="Disordered" evidence="1">
    <location>
        <begin position="410"/>
        <end position="454"/>
    </location>
</feature>
<protein>
    <recommendedName>
        <fullName evidence="4">CCHC-type domain-containing protein</fullName>
    </recommendedName>
</protein>
<sequence length="454" mass="49939">MPGVLRSGNGSMMKIPEAQFYSLPPQQGSFQAFDPNNGPAQGYDQRQRNDRTFNQSNGPLMGSLPQVHRPVFDRHGYIVGEEGNIDDNYMYISNMYGNRKVGLSQPKPFQGAYERLDPPQWAQNAEMSDVQLVAAAESFLSFVKDNMGQDEDNQNENHQDEVNEYEAYQEERDQDEGVALGNTKANHNNRSTSKQAAPYQAAAPSRPPESSHGGLVRAGEREPHRFADKTGMGLCDYCGRDGHEADACIKWDPVHFDKPVCTACNNDQHSLDECPKFGAMPPRDKAALLLDKGARRPGVRGENHAWTSYVRRRGCYYREGGAGAGAGGLPLTRVFLFVLLSSRGSGAGLQDIWKVWDYGRGVPDQFRDLRAESLAGNPATPLDERFMGGEHQLSLIARAPVGTVGAATARTGAGLQPPHPREAPSVARNQNQRQRQPQSRLQAGSDGEEEDEAL</sequence>
<feature type="compositionally biased region" description="Polar residues" evidence="1">
    <location>
        <begin position="183"/>
        <end position="195"/>
    </location>
</feature>
<accession>A0A0G2F9V1</accession>
<feature type="compositionally biased region" description="Low complexity" evidence="1">
    <location>
        <begin position="428"/>
        <end position="442"/>
    </location>
</feature>